<keyword evidence="3 5" id="KW-0418">Kinase</keyword>
<dbReference type="PANTHER" id="PTHR10048">
    <property type="entry name" value="PHOSPHATIDYLINOSITOL KINASE"/>
    <property type="match status" value="1"/>
</dbReference>
<name>A0A1E4SDW0_9ASCO</name>
<dbReference type="OrthoDB" id="10264149at2759"/>
<dbReference type="RefSeq" id="XP_020062819.1">
    <property type="nucleotide sequence ID" value="XM_020206875.1"/>
</dbReference>
<dbReference type="EMBL" id="KV453914">
    <property type="protein sequence ID" value="ODV77697.1"/>
    <property type="molecule type" value="Genomic_DNA"/>
</dbReference>
<keyword evidence="6" id="KW-1185">Reference proteome</keyword>
<dbReference type="AlphaFoldDB" id="A0A1E4SDW0"/>
<keyword evidence="2" id="KW-0808">Transferase</keyword>
<evidence type="ECO:0000256" key="1">
    <source>
        <dbReference type="ARBA" id="ARBA00006209"/>
    </source>
</evidence>
<dbReference type="SMART" id="SM00146">
    <property type="entry name" value="PI3Kc"/>
    <property type="match status" value="1"/>
</dbReference>
<evidence type="ECO:0000313" key="5">
    <source>
        <dbReference type="EMBL" id="ODV77697.1"/>
    </source>
</evidence>
<dbReference type="GO" id="GO:0048015">
    <property type="term" value="P:phosphatidylinositol-mediated signaling"/>
    <property type="evidence" value="ECO:0007669"/>
    <property type="project" value="TreeGrafter"/>
</dbReference>
<dbReference type="InterPro" id="IPR015433">
    <property type="entry name" value="PI3/4_kinase"/>
</dbReference>
<protein>
    <submittedName>
        <fullName evidence="5">Kinase-like protein</fullName>
    </submittedName>
</protein>
<dbReference type="Gene3D" id="1.10.1070.11">
    <property type="entry name" value="Phosphatidylinositol 3-/4-kinase, catalytic domain"/>
    <property type="match status" value="1"/>
</dbReference>
<dbReference type="PROSITE" id="PS50290">
    <property type="entry name" value="PI3_4_KINASE_3"/>
    <property type="match status" value="1"/>
</dbReference>
<dbReference type="InterPro" id="IPR000403">
    <property type="entry name" value="PI3/4_kinase_cat_dom"/>
</dbReference>
<organism evidence="5 6">
    <name type="scientific">Suhomyces tanzawaensis NRRL Y-17324</name>
    <dbReference type="NCBI Taxonomy" id="984487"/>
    <lineage>
        <taxon>Eukaryota</taxon>
        <taxon>Fungi</taxon>
        <taxon>Dikarya</taxon>
        <taxon>Ascomycota</taxon>
        <taxon>Saccharomycotina</taxon>
        <taxon>Pichiomycetes</taxon>
        <taxon>Debaryomycetaceae</taxon>
        <taxon>Suhomyces</taxon>
    </lineage>
</organism>
<gene>
    <name evidence="5" type="ORF">CANTADRAFT_22825</name>
</gene>
<feature type="domain" description="PI3K/PI4K catalytic" evidence="4">
    <location>
        <begin position="1"/>
        <end position="172"/>
    </location>
</feature>
<dbReference type="Proteomes" id="UP000094285">
    <property type="component" value="Unassembled WGS sequence"/>
</dbReference>
<dbReference type="GeneID" id="30981012"/>
<dbReference type="InterPro" id="IPR011009">
    <property type="entry name" value="Kinase-like_dom_sf"/>
</dbReference>
<dbReference type="GO" id="GO:0005737">
    <property type="term" value="C:cytoplasm"/>
    <property type="evidence" value="ECO:0007669"/>
    <property type="project" value="TreeGrafter"/>
</dbReference>
<dbReference type="InterPro" id="IPR036940">
    <property type="entry name" value="PI3/4_kinase_cat_sf"/>
</dbReference>
<evidence type="ECO:0000313" key="6">
    <source>
        <dbReference type="Proteomes" id="UP000094285"/>
    </source>
</evidence>
<comment type="similarity">
    <text evidence="1">Belongs to the PI3/PI4-kinase family. Type III PI4K subfamily.</text>
</comment>
<reference evidence="6" key="1">
    <citation type="submission" date="2016-05" db="EMBL/GenBank/DDBJ databases">
        <title>Comparative genomics of biotechnologically important yeasts.</title>
        <authorList>
            <consortium name="DOE Joint Genome Institute"/>
            <person name="Riley R."/>
            <person name="Haridas S."/>
            <person name="Wolfe K.H."/>
            <person name="Lopes M.R."/>
            <person name="Hittinger C.T."/>
            <person name="Goker M."/>
            <person name="Salamov A."/>
            <person name="Wisecaver J."/>
            <person name="Long T.M."/>
            <person name="Aerts A.L."/>
            <person name="Barry K."/>
            <person name="Choi C."/>
            <person name="Clum A."/>
            <person name="Coughlan A.Y."/>
            <person name="Deshpande S."/>
            <person name="Douglass A.P."/>
            <person name="Hanson S.J."/>
            <person name="Klenk H.-P."/>
            <person name="Labutti K."/>
            <person name="Lapidus A."/>
            <person name="Lindquist E."/>
            <person name="Lipzen A."/>
            <person name="Meier-Kolthoff J.P."/>
            <person name="Ohm R.A."/>
            <person name="Otillar R.P."/>
            <person name="Pangilinan J."/>
            <person name="Peng Y."/>
            <person name="Rokas A."/>
            <person name="Rosa C.A."/>
            <person name="Scheuner C."/>
            <person name="Sibirny A.A."/>
            <person name="Slot J.C."/>
            <person name="Stielow J.B."/>
            <person name="Sun H."/>
            <person name="Kurtzman C.P."/>
            <person name="Blackwell M."/>
            <person name="Grigoriev I.V."/>
            <person name="Jeffries T.W."/>
        </authorList>
    </citation>
    <scope>NUCLEOTIDE SEQUENCE [LARGE SCALE GENOMIC DNA]</scope>
    <source>
        <strain evidence="6">NRRL Y-17324</strain>
    </source>
</reference>
<proteinExistence type="inferred from homology"/>
<dbReference type="STRING" id="984487.A0A1E4SDW0"/>
<evidence type="ECO:0000256" key="2">
    <source>
        <dbReference type="ARBA" id="ARBA00022679"/>
    </source>
</evidence>
<dbReference type="GO" id="GO:0005886">
    <property type="term" value="C:plasma membrane"/>
    <property type="evidence" value="ECO:0007669"/>
    <property type="project" value="TreeGrafter"/>
</dbReference>
<evidence type="ECO:0000259" key="4">
    <source>
        <dbReference type="PROSITE" id="PS50290"/>
    </source>
</evidence>
<sequence>MATQILYFQVRTGRVNGIPGSKNNFIKFLAAYSIASYLLQFKDRYNGNIMYDDQGHVSHIDFGFCFDIVPGGVKFEVAPFKLTYEMIVVMGGNQNTQVFRWFEELCIKGYLACRPYMDTIVRYVTPMLESGLPCFKETTIKNLRSRFVPSKGEKDASVHMRGLIRKSMESYYTKGYDEFQRLTNGIPY</sequence>
<dbReference type="Pfam" id="PF00454">
    <property type="entry name" value="PI3_PI4_kinase"/>
    <property type="match status" value="1"/>
</dbReference>
<evidence type="ECO:0000256" key="3">
    <source>
        <dbReference type="ARBA" id="ARBA00022777"/>
    </source>
</evidence>
<accession>A0A1E4SDW0</accession>
<dbReference type="GO" id="GO:0004430">
    <property type="term" value="F:1-phosphatidylinositol 4-kinase activity"/>
    <property type="evidence" value="ECO:0007669"/>
    <property type="project" value="TreeGrafter"/>
</dbReference>
<dbReference type="PANTHER" id="PTHR10048:SF15">
    <property type="entry name" value="PHOSPHATIDYLINOSITOL 4-KINASE ALPHA"/>
    <property type="match status" value="1"/>
</dbReference>
<dbReference type="GO" id="GO:0046854">
    <property type="term" value="P:phosphatidylinositol phosphate biosynthetic process"/>
    <property type="evidence" value="ECO:0007669"/>
    <property type="project" value="InterPro"/>
</dbReference>
<dbReference type="SUPFAM" id="SSF56112">
    <property type="entry name" value="Protein kinase-like (PK-like)"/>
    <property type="match status" value="1"/>
</dbReference>